<name>A0A2I0AY70_9ASPA</name>
<dbReference type="GO" id="GO:0045493">
    <property type="term" value="P:xylan catabolic process"/>
    <property type="evidence" value="ECO:0007669"/>
    <property type="project" value="InterPro"/>
</dbReference>
<evidence type="ECO:0000256" key="1">
    <source>
        <dbReference type="ARBA" id="ARBA00005336"/>
    </source>
</evidence>
<dbReference type="STRING" id="1088818.A0A2I0AY70"/>
<organism evidence="2 3">
    <name type="scientific">Apostasia shenzhenica</name>
    <dbReference type="NCBI Taxonomy" id="1088818"/>
    <lineage>
        <taxon>Eukaryota</taxon>
        <taxon>Viridiplantae</taxon>
        <taxon>Streptophyta</taxon>
        <taxon>Embryophyta</taxon>
        <taxon>Tracheophyta</taxon>
        <taxon>Spermatophyta</taxon>
        <taxon>Magnoliopsida</taxon>
        <taxon>Liliopsida</taxon>
        <taxon>Asparagales</taxon>
        <taxon>Orchidaceae</taxon>
        <taxon>Apostasioideae</taxon>
        <taxon>Apostasia</taxon>
    </lineage>
</organism>
<keyword evidence="2" id="KW-0378">Hydrolase</keyword>
<dbReference type="Proteomes" id="UP000236161">
    <property type="component" value="Unassembled WGS sequence"/>
</dbReference>
<dbReference type="EMBL" id="KZ451937">
    <property type="protein sequence ID" value="PKA60490.1"/>
    <property type="molecule type" value="Genomic_DNA"/>
</dbReference>
<evidence type="ECO:0000313" key="3">
    <source>
        <dbReference type="Proteomes" id="UP000236161"/>
    </source>
</evidence>
<dbReference type="InterPro" id="IPR044993">
    <property type="entry name" value="BXL"/>
</dbReference>
<proteinExistence type="inferred from homology"/>
<dbReference type="GO" id="GO:0009044">
    <property type="term" value="F:xylan 1,4-beta-xylosidase activity"/>
    <property type="evidence" value="ECO:0007669"/>
    <property type="project" value="UniProtKB-EC"/>
</dbReference>
<dbReference type="Gene3D" id="2.60.40.10">
    <property type="entry name" value="Immunoglobulins"/>
    <property type="match status" value="1"/>
</dbReference>
<reference evidence="2 3" key="1">
    <citation type="journal article" date="2017" name="Nature">
        <title>The Apostasia genome and the evolution of orchids.</title>
        <authorList>
            <person name="Zhang G.Q."/>
            <person name="Liu K.W."/>
            <person name="Li Z."/>
            <person name="Lohaus R."/>
            <person name="Hsiao Y.Y."/>
            <person name="Niu S.C."/>
            <person name="Wang J.Y."/>
            <person name="Lin Y.C."/>
            <person name="Xu Q."/>
            <person name="Chen L.J."/>
            <person name="Yoshida K."/>
            <person name="Fujiwara S."/>
            <person name="Wang Z.W."/>
            <person name="Zhang Y.Q."/>
            <person name="Mitsuda N."/>
            <person name="Wang M."/>
            <person name="Liu G.H."/>
            <person name="Pecoraro L."/>
            <person name="Huang H.X."/>
            <person name="Xiao X.J."/>
            <person name="Lin M."/>
            <person name="Wu X.Y."/>
            <person name="Wu W.L."/>
            <person name="Chen Y.Y."/>
            <person name="Chang S.B."/>
            <person name="Sakamoto S."/>
            <person name="Ohme-Takagi M."/>
            <person name="Yagi M."/>
            <person name="Zeng S.J."/>
            <person name="Shen C.Y."/>
            <person name="Yeh C.M."/>
            <person name="Luo Y.B."/>
            <person name="Tsai W.C."/>
            <person name="Van de Peer Y."/>
            <person name="Liu Z.J."/>
        </authorList>
    </citation>
    <scope>NUCLEOTIDE SEQUENCE [LARGE SCALE GENOMIC DNA]</scope>
    <source>
        <strain evidence="3">cv. Shenzhen</strain>
        <tissue evidence="2">Stem</tissue>
    </source>
</reference>
<protein>
    <submittedName>
        <fullName evidence="2">Putative beta-D-xylosidase 7</fullName>
        <ecNumber evidence="2">3.2.1.37</ecNumber>
    </submittedName>
</protein>
<accession>A0A2I0AY70</accession>
<dbReference type="GO" id="GO:0031222">
    <property type="term" value="P:arabinan catabolic process"/>
    <property type="evidence" value="ECO:0007669"/>
    <property type="project" value="TreeGrafter"/>
</dbReference>
<dbReference type="InterPro" id="IPR013783">
    <property type="entry name" value="Ig-like_fold"/>
</dbReference>
<dbReference type="PANTHER" id="PTHR42721:SF3">
    <property type="entry name" value="BETA-D-XYLOSIDASE 5-RELATED"/>
    <property type="match status" value="1"/>
</dbReference>
<keyword evidence="3" id="KW-1185">Reference proteome</keyword>
<dbReference type="GO" id="GO:0009505">
    <property type="term" value="C:plant-type cell wall"/>
    <property type="evidence" value="ECO:0007669"/>
    <property type="project" value="TreeGrafter"/>
</dbReference>
<comment type="similarity">
    <text evidence="1">Belongs to the glycosyl hydrolase 3 family.</text>
</comment>
<dbReference type="OrthoDB" id="786531at2759"/>
<evidence type="ECO:0000313" key="2">
    <source>
        <dbReference type="EMBL" id="PKA60490.1"/>
    </source>
</evidence>
<dbReference type="GO" id="GO:0046556">
    <property type="term" value="F:alpha-L-arabinofuranosidase activity"/>
    <property type="evidence" value="ECO:0007669"/>
    <property type="project" value="TreeGrafter"/>
</dbReference>
<sequence length="178" mass="20413">MRMRPDEASGYPGRTYRFYNGDPVFEFGFGSSYSAFSYRFKPLSENPLFLNKSTFSVQSTEKPGSISYDISEMRTEECGKLKFSASIRVKNHGPLEGKHSILLFLKRKMMIRGRPVKQLIGFERISLKAEEKSYVEFVALPIAEFLEEFLHDIRGESSCHLVPTRIHKVPMTPTEDEG</sequence>
<keyword evidence="2" id="KW-0326">Glycosidase</keyword>
<dbReference type="PANTHER" id="PTHR42721">
    <property type="entry name" value="SUGAR HYDROLASE-RELATED"/>
    <property type="match status" value="1"/>
</dbReference>
<dbReference type="AlphaFoldDB" id="A0A2I0AY70"/>
<gene>
    <name evidence="2" type="primary">BXL7</name>
    <name evidence="2" type="ORF">AXF42_Ash017896</name>
</gene>
<dbReference type="EC" id="3.2.1.37" evidence="2"/>